<accession>A0A368Z7Y5</accession>
<dbReference type="GO" id="GO:0019068">
    <property type="term" value="P:virion assembly"/>
    <property type="evidence" value="ECO:0007669"/>
    <property type="project" value="InterPro"/>
</dbReference>
<organism evidence="1 2">
    <name type="scientific">Paracoccus lutimaris</name>
    <dbReference type="NCBI Taxonomy" id="1490030"/>
    <lineage>
        <taxon>Bacteria</taxon>
        <taxon>Pseudomonadati</taxon>
        <taxon>Pseudomonadota</taxon>
        <taxon>Alphaproteobacteria</taxon>
        <taxon>Rhodobacterales</taxon>
        <taxon>Paracoccaceae</taxon>
        <taxon>Paracoccus</taxon>
    </lineage>
</organism>
<proteinExistence type="predicted"/>
<dbReference type="NCBIfam" id="TIGR01539">
    <property type="entry name" value="portal_lambda"/>
    <property type="match status" value="1"/>
</dbReference>
<gene>
    <name evidence="1" type="ORF">DFP89_1012</name>
</gene>
<name>A0A368Z7Y5_9RHOB</name>
<protein>
    <submittedName>
        <fullName evidence="1">Lambda family phage portal protein</fullName>
    </submittedName>
</protein>
<dbReference type="GO" id="GO:0005198">
    <property type="term" value="F:structural molecule activity"/>
    <property type="evidence" value="ECO:0007669"/>
    <property type="project" value="InterPro"/>
</dbReference>
<evidence type="ECO:0000313" key="1">
    <source>
        <dbReference type="EMBL" id="RCW88570.1"/>
    </source>
</evidence>
<dbReference type="InterPro" id="IPR006429">
    <property type="entry name" value="Phage_lambda_portal"/>
</dbReference>
<sequence>MGVLDLFKRKAEPARVRSFDGAAGGRRASGMGQFGRINPEVAAAAPSLRSRASYLAMNNPWISQACANWTGALVGAGIVPTSKHPDPAQRKAINGYFEGWAGAADSECRTDFWGMQAILADSMVKAGEAVALILETEDGPRLRIIPADLLDESKTGELSEGRSIYSGVELDPNGKRLAYWIVPEKPGNLFAQSQSVRVDAGSVLHVFKPLAPGQVRGVSWLAPVILPAGDFDQLCDALLVGAKVAAMHTGFITDMNGTSTDAYDDSGDVSLEPGALRRLGVGQDVKFNTPGQLQQVEAFLKLNLRQLAAGLGLPDHLLSGDLTGANYSSLRAGLLPFRTRVEQIQYGTLVPQFLAPVWRKVIAHGVLSGELDAPDFERNPAAYLTADWLPPRPLQVDPLKDIQATVAELEAGLTSRRKAVAERGWNLDDLDAEIAAEGGRKGTDEA</sequence>
<evidence type="ECO:0000313" key="2">
    <source>
        <dbReference type="Proteomes" id="UP000253345"/>
    </source>
</evidence>
<dbReference type="Pfam" id="PF05136">
    <property type="entry name" value="Phage_portal_2"/>
    <property type="match status" value="1"/>
</dbReference>
<dbReference type="EMBL" id="QPJL01000001">
    <property type="protein sequence ID" value="RCW88570.1"/>
    <property type="molecule type" value="Genomic_DNA"/>
</dbReference>
<dbReference type="AlphaFoldDB" id="A0A368Z7Y5"/>
<dbReference type="Proteomes" id="UP000253345">
    <property type="component" value="Unassembled WGS sequence"/>
</dbReference>
<keyword evidence="2" id="KW-1185">Reference proteome</keyword>
<comment type="caution">
    <text evidence="1">The sequence shown here is derived from an EMBL/GenBank/DDBJ whole genome shotgun (WGS) entry which is preliminary data.</text>
</comment>
<reference evidence="1 2" key="1">
    <citation type="submission" date="2018-07" db="EMBL/GenBank/DDBJ databases">
        <title>Genomic Encyclopedia of Type Strains, Phase III (KMG-III): the genomes of soil and plant-associated and newly described type strains.</title>
        <authorList>
            <person name="Whitman W."/>
        </authorList>
    </citation>
    <scope>NUCLEOTIDE SEQUENCE [LARGE SCALE GENOMIC DNA]</scope>
    <source>
        <strain evidence="1 2">CECT 8525</strain>
    </source>
</reference>